<dbReference type="SUPFAM" id="SSF48452">
    <property type="entry name" value="TPR-like"/>
    <property type="match status" value="1"/>
</dbReference>
<reference evidence="1 2" key="1">
    <citation type="submission" date="2022-06" db="EMBL/GenBank/DDBJ databases">
        <title>Genomic Encyclopedia of Archaeal and Bacterial Type Strains, Phase II (KMG-II): from individual species to whole genera.</title>
        <authorList>
            <person name="Goeker M."/>
        </authorList>
    </citation>
    <scope>NUCLEOTIDE SEQUENCE [LARGE SCALE GENOMIC DNA]</scope>
    <source>
        <strain evidence="1 2">DSM 44255</strain>
    </source>
</reference>
<sequence length="125" mass="14297">QLGMIAQDRGRLEDAERWYQQSLTIKENLGDRPGMARSYAQFGLLAEKRGNERQAMNWALRCIVLFPDFPHPYSGSAPSQLARLTHKLGESVLEHLWTQLTDHTLPQHIRTYVHNHPPANGGDNR</sequence>
<evidence type="ECO:0000313" key="2">
    <source>
        <dbReference type="Proteomes" id="UP001205185"/>
    </source>
</evidence>
<dbReference type="Gene3D" id="1.25.40.10">
    <property type="entry name" value="Tetratricopeptide repeat domain"/>
    <property type="match status" value="1"/>
</dbReference>
<protein>
    <submittedName>
        <fullName evidence="1">Tetratricopeptide repeat-containing protein</fullName>
    </submittedName>
</protein>
<gene>
    <name evidence="1" type="ORF">LV75_001773</name>
</gene>
<dbReference type="InterPro" id="IPR011990">
    <property type="entry name" value="TPR-like_helical_dom_sf"/>
</dbReference>
<dbReference type="Pfam" id="PF13424">
    <property type="entry name" value="TPR_12"/>
    <property type="match status" value="1"/>
</dbReference>
<feature type="non-terminal residue" evidence="1">
    <location>
        <position position="1"/>
    </location>
</feature>
<keyword evidence="2" id="KW-1185">Reference proteome</keyword>
<comment type="caution">
    <text evidence="1">The sequence shown here is derived from an EMBL/GenBank/DDBJ whole genome shotgun (WGS) entry which is preliminary data.</text>
</comment>
<dbReference type="EMBL" id="JAMTCO010000004">
    <property type="protein sequence ID" value="MCP2269285.1"/>
    <property type="molecule type" value="Genomic_DNA"/>
</dbReference>
<name>A0ABT1I9H6_9PSEU</name>
<dbReference type="Proteomes" id="UP001205185">
    <property type="component" value="Unassembled WGS sequence"/>
</dbReference>
<dbReference type="RefSeq" id="WP_253886289.1">
    <property type="nucleotide sequence ID" value="NZ_JAMTCO010000004.1"/>
</dbReference>
<accession>A0ABT1I9H6</accession>
<organism evidence="1 2">
    <name type="scientific">Actinokineospora diospyrosa</name>
    <dbReference type="NCBI Taxonomy" id="103728"/>
    <lineage>
        <taxon>Bacteria</taxon>
        <taxon>Bacillati</taxon>
        <taxon>Actinomycetota</taxon>
        <taxon>Actinomycetes</taxon>
        <taxon>Pseudonocardiales</taxon>
        <taxon>Pseudonocardiaceae</taxon>
        <taxon>Actinokineospora</taxon>
    </lineage>
</organism>
<evidence type="ECO:0000313" key="1">
    <source>
        <dbReference type="EMBL" id="MCP2269285.1"/>
    </source>
</evidence>
<proteinExistence type="predicted"/>